<dbReference type="GO" id="GO:0016020">
    <property type="term" value="C:membrane"/>
    <property type="evidence" value="ECO:0007669"/>
    <property type="project" value="InterPro"/>
</dbReference>
<dbReference type="Proteomes" id="UP000735302">
    <property type="component" value="Unassembled WGS sequence"/>
</dbReference>
<dbReference type="PANTHER" id="PTHR23282">
    <property type="entry name" value="APICAL ENDOSOMAL GLYCOPROTEIN PRECURSOR"/>
    <property type="match status" value="1"/>
</dbReference>
<feature type="domain" description="MAM" evidence="1">
    <location>
        <begin position="8"/>
        <end position="179"/>
    </location>
</feature>
<dbReference type="InterPro" id="IPR051560">
    <property type="entry name" value="MAM_domain-containing"/>
</dbReference>
<evidence type="ECO:0000259" key="1">
    <source>
        <dbReference type="PROSITE" id="PS50060"/>
    </source>
</evidence>
<dbReference type="InterPro" id="IPR013320">
    <property type="entry name" value="ConA-like_dom_sf"/>
</dbReference>
<dbReference type="SUPFAM" id="SSF49899">
    <property type="entry name" value="Concanavalin A-like lectins/glucanases"/>
    <property type="match status" value="1"/>
</dbReference>
<dbReference type="Pfam" id="PF00629">
    <property type="entry name" value="MAM"/>
    <property type="match status" value="1"/>
</dbReference>
<dbReference type="Gene3D" id="2.60.120.200">
    <property type="match status" value="1"/>
</dbReference>
<proteinExistence type="predicted"/>
<accession>A0AAV4C5P2</accession>
<comment type="caution">
    <text evidence="2">The sequence shown here is derived from an EMBL/GenBank/DDBJ whole genome shotgun (WGS) entry which is preliminary data.</text>
</comment>
<evidence type="ECO:0000313" key="3">
    <source>
        <dbReference type="Proteomes" id="UP000735302"/>
    </source>
</evidence>
<dbReference type="SMART" id="SM00137">
    <property type="entry name" value="MAM"/>
    <property type="match status" value="1"/>
</dbReference>
<dbReference type="PROSITE" id="PS50060">
    <property type="entry name" value="MAM_2"/>
    <property type="match status" value="1"/>
</dbReference>
<protein>
    <submittedName>
        <fullName evidence="2">MAM domain-containing glycosylphosphatidylinositol anchor protein 2</fullName>
    </submittedName>
</protein>
<organism evidence="2 3">
    <name type="scientific">Plakobranchus ocellatus</name>
    <dbReference type="NCBI Taxonomy" id="259542"/>
    <lineage>
        <taxon>Eukaryota</taxon>
        <taxon>Metazoa</taxon>
        <taxon>Spiralia</taxon>
        <taxon>Lophotrochozoa</taxon>
        <taxon>Mollusca</taxon>
        <taxon>Gastropoda</taxon>
        <taxon>Heterobranchia</taxon>
        <taxon>Euthyneura</taxon>
        <taxon>Panpulmonata</taxon>
        <taxon>Sacoglossa</taxon>
        <taxon>Placobranchoidea</taxon>
        <taxon>Plakobranchidae</taxon>
        <taxon>Plakobranchus</taxon>
    </lineage>
</organism>
<keyword evidence="3" id="KW-1185">Reference proteome</keyword>
<dbReference type="InterPro" id="IPR000998">
    <property type="entry name" value="MAM_dom"/>
</dbReference>
<reference evidence="2 3" key="1">
    <citation type="journal article" date="2021" name="Elife">
        <title>Chloroplast acquisition without the gene transfer in kleptoplastic sea slugs, Plakobranchus ocellatus.</title>
        <authorList>
            <person name="Maeda T."/>
            <person name="Takahashi S."/>
            <person name="Yoshida T."/>
            <person name="Shimamura S."/>
            <person name="Takaki Y."/>
            <person name="Nagai Y."/>
            <person name="Toyoda A."/>
            <person name="Suzuki Y."/>
            <person name="Arimoto A."/>
            <person name="Ishii H."/>
            <person name="Satoh N."/>
            <person name="Nishiyama T."/>
            <person name="Hasebe M."/>
            <person name="Maruyama T."/>
            <person name="Minagawa J."/>
            <person name="Obokata J."/>
            <person name="Shigenobu S."/>
        </authorList>
    </citation>
    <scope>NUCLEOTIDE SEQUENCE [LARGE SCALE GENOMIC DNA]</scope>
</reference>
<evidence type="ECO:0000313" key="2">
    <source>
        <dbReference type="EMBL" id="GFO26892.1"/>
    </source>
</evidence>
<gene>
    <name evidence="2" type="ORF">PoB_005339700</name>
</gene>
<dbReference type="AlphaFoldDB" id="A0AAV4C5P2"/>
<sequence>MMVSPDVFSCDFEHSCTFQQVGSDDFDWSVNSGETNTKLTGPNADHTKGNSSGRYIYIETSKFGSNGISPSKNEGDVAILRTPTIRVVPGCSYTLIFFYSMYGRKIGTLGVKMQGSTSYLWSKSGQQIFNGDIWLKTTLSLAILDDQSSFKLEFEGIRGDGYLGDIAIDDIKVQQKCGKKVY</sequence>
<dbReference type="PANTHER" id="PTHR23282:SF101">
    <property type="entry name" value="MAM DOMAIN-CONTAINING PROTEIN"/>
    <property type="match status" value="1"/>
</dbReference>
<dbReference type="EMBL" id="BLXT01005873">
    <property type="protein sequence ID" value="GFO26892.1"/>
    <property type="molecule type" value="Genomic_DNA"/>
</dbReference>
<dbReference type="CDD" id="cd06263">
    <property type="entry name" value="MAM"/>
    <property type="match status" value="1"/>
</dbReference>
<name>A0AAV4C5P2_9GAST</name>